<proteinExistence type="predicted"/>
<reference evidence="1" key="1">
    <citation type="submission" date="2016-11" db="EMBL/GenBank/DDBJ databases">
        <authorList>
            <person name="Jaros S."/>
            <person name="Januszkiewicz K."/>
            <person name="Wedrychowicz H."/>
        </authorList>
    </citation>
    <scope>NUCLEOTIDE SEQUENCE [LARGE SCALE GENOMIC DNA]</scope>
    <source>
        <strain evidence="1">Y48</strain>
    </source>
</reference>
<accession>A0A1J0VYM7</accession>
<name>A0A1J0VYM7_9NOCA</name>
<organism evidence="1 2">
    <name type="scientific">Nocardia mangyaensis</name>
    <dbReference type="NCBI Taxonomy" id="2213200"/>
    <lineage>
        <taxon>Bacteria</taxon>
        <taxon>Bacillati</taxon>
        <taxon>Actinomycetota</taxon>
        <taxon>Actinomycetes</taxon>
        <taxon>Mycobacteriales</taxon>
        <taxon>Nocardiaceae</taxon>
        <taxon>Nocardia</taxon>
    </lineage>
</organism>
<dbReference type="RefSeq" id="WP_071930278.1">
    <property type="nucleotide sequence ID" value="NZ_CP018082.1"/>
</dbReference>
<protein>
    <submittedName>
        <fullName evidence="1">Uncharacterized protein</fullName>
    </submittedName>
</protein>
<dbReference type="OrthoDB" id="8434905at2"/>
<keyword evidence="2" id="KW-1185">Reference proteome</keyword>
<evidence type="ECO:0000313" key="1">
    <source>
        <dbReference type="EMBL" id="APE37109.1"/>
    </source>
</evidence>
<evidence type="ECO:0000313" key="2">
    <source>
        <dbReference type="Proteomes" id="UP000183810"/>
    </source>
</evidence>
<sequence length="370" mass="41398">MAFDLAESARRLIIERAGQDLLVRLLKEMLDHAAAPMSLGLNIFPRVEQVNAQILHRLEGIAELLDEDLRCELVHRFWDYSPEQALIVAAVTADYFAIPDSILARGDPKSRLFAQHPTLHAKLDKHGLLPLTVGNAEAQILVVGSDAIHYHQLLRRDFIGNINDTLVQELLNTAAAPGNTGRIAVDERRLTTVKCWKAFIEKDYYYGPRRLASTAQLDDPQEVGTTVMWDPQAPGLRHSYSRTIAHWEMRAGDQGAEKHFQAEERVADGHGRVGGRVLIRYLHAIRDPSTQTFLHCDGAVKLFTEAGYAALLRREASGSYGVHVTKTATYRKVFRVDGAVTTEQWARLMALWFRGNTLIVEYLEGAGAET</sequence>
<dbReference type="AlphaFoldDB" id="A0A1J0VYM7"/>
<dbReference type="EMBL" id="CP018082">
    <property type="protein sequence ID" value="APE37109.1"/>
    <property type="molecule type" value="Genomic_DNA"/>
</dbReference>
<dbReference type="KEGG" id="nsl:BOX37_27855"/>
<dbReference type="Proteomes" id="UP000183810">
    <property type="component" value="Chromosome"/>
</dbReference>
<gene>
    <name evidence="1" type="ORF">BOX37_27855</name>
</gene>